<keyword evidence="2" id="KW-1185">Reference proteome</keyword>
<sequence length="130" mass="14626">MPRPLTLTEIGMELQAWEDSADTILFPQDDDVVIDEDSGDEKEANILHLLSRILRSQGVSVPTLKMQLDMGLGTSDILALHSRLPPELGICIPVIFCDLPLLRYLREKMVGGTCTVRENWLENRKKIAKI</sequence>
<protein>
    <submittedName>
        <fullName evidence="1">Uncharacterized protein</fullName>
    </submittedName>
</protein>
<dbReference type="EMBL" id="JABFTP020000165">
    <property type="protein sequence ID" value="KAL3284307.1"/>
    <property type="molecule type" value="Genomic_DNA"/>
</dbReference>
<dbReference type="AlphaFoldDB" id="A0ABD2P0X5"/>
<evidence type="ECO:0000313" key="2">
    <source>
        <dbReference type="Proteomes" id="UP001516400"/>
    </source>
</evidence>
<gene>
    <name evidence="1" type="ORF">HHI36_018465</name>
</gene>
<dbReference type="Proteomes" id="UP001516400">
    <property type="component" value="Unassembled WGS sequence"/>
</dbReference>
<name>A0ABD2P0X5_9CUCU</name>
<organism evidence="1 2">
    <name type="scientific">Cryptolaemus montrouzieri</name>
    <dbReference type="NCBI Taxonomy" id="559131"/>
    <lineage>
        <taxon>Eukaryota</taxon>
        <taxon>Metazoa</taxon>
        <taxon>Ecdysozoa</taxon>
        <taxon>Arthropoda</taxon>
        <taxon>Hexapoda</taxon>
        <taxon>Insecta</taxon>
        <taxon>Pterygota</taxon>
        <taxon>Neoptera</taxon>
        <taxon>Endopterygota</taxon>
        <taxon>Coleoptera</taxon>
        <taxon>Polyphaga</taxon>
        <taxon>Cucujiformia</taxon>
        <taxon>Coccinelloidea</taxon>
        <taxon>Coccinellidae</taxon>
        <taxon>Scymninae</taxon>
        <taxon>Scymnini</taxon>
        <taxon>Cryptolaemus</taxon>
    </lineage>
</organism>
<evidence type="ECO:0000313" key="1">
    <source>
        <dbReference type="EMBL" id="KAL3284307.1"/>
    </source>
</evidence>
<accession>A0ABD2P0X5</accession>
<reference evidence="1 2" key="1">
    <citation type="journal article" date="2021" name="BMC Biol.">
        <title>Horizontally acquired antibacterial genes associated with adaptive radiation of ladybird beetles.</title>
        <authorList>
            <person name="Li H.S."/>
            <person name="Tang X.F."/>
            <person name="Huang Y.H."/>
            <person name="Xu Z.Y."/>
            <person name="Chen M.L."/>
            <person name="Du X.Y."/>
            <person name="Qiu B.Y."/>
            <person name="Chen P.T."/>
            <person name="Zhang W."/>
            <person name="Slipinski A."/>
            <person name="Escalona H.E."/>
            <person name="Waterhouse R.M."/>
            <person name="Zwick A."/>
            <person name="Pang H."/>
        </authorList>
    </citation>
    <scope>NUCLEOTIDE SEQUENCE [LARGE SCALE GENOMIC DNA]</scope>
    <source>
        <strain evidence="1">SYSU2018</strain>
    </source>
</reference>
<proteinExistence type="predicted"/>
<comment type="caution">
    <text evidence="1">The sequence shown here is derived from an EMBL/GenBank/DDBJ whole genome shotgun (WGS) entry which is preliminary data.</text>
</comment>